<evidence type="ECO:0000313" key="1">
    <source>
        <dbReference type="EMBL" id="PFG33648.1"/>
    </source>
</evidence>
<dbReference type="EMBL" id="PDJG01000001">
    <property type="protein sequence ID" value="PFG33648.1"/>
    <property type="molecule type" value="Genomic_DNA"/>
</dbReference>
<evidence type="ECO:0000313" key="2">
    <source>
        <dbReference type="Proteomes" id="UP000225548"/>
    </source>
</evidence>
<protein>
    <submittedName>
        <fullName evidence="1">Uncharacterized protein</fullName>
    </submittedName>
</protein>
<dbReference type="OrthoDB" id="4409988at2"/>
<proteinExistence type="predicted"/>
<comment type="caution">
    <text evidence="1">The sequence shown here is derived from an EMBL/GenBank/DDBJ whole genome shotgun (WGS) entry which is preliminary data.</text>
</comment>
<name>A0A2A9E3W7_9MICO</name>
<dbReference type="AlphaFoldDB" id="A0A2A9E3W7"/>
<organism evidence="1 2">
    <name type="scientific">Sanguibacter antarcticus</name>
    <dbReference type="NCBI Taxonomy" id="372484"/>
    <lineage>
        <taxon>Bacteria</taxon>
        <taxon>Bacillati</taxon>
        <taxon>Actinomycetota</taxon>
        <taxon>Actinomycetes</taxon>
        <taxon>Micrococcales</taxon>
        <taxon>Sanguibacteraceae</taxon>
        <taxon>Sanguibacter</taxon>
    </lineage>
</organism>
<reference evidence="1 2" key="1">
    <citation type="submission" date="2017-10" db="EMBL/GenBank/DDBJ databases">
        <title>Sequencing the genomes of 1000 actinobacteria strains.</title>
        <authorList>
            <person name="Klenk H.-P."/>
        </authorList>
    </citation>
    <scope>NUCLEOTIDE SEQUENCE [LARGE SCALE GENOMIC DNA]</scope>
    <source>
        <strain evidence="1 2">DSM 18966</strain>
    </source>
</reference>
<dbReference type="Proteomes" id="UP000225548">
    <property type="component" value="Unassembled WGS sequence"/>
</dbReference>
<gene>
    <name evidence="1" type="ORF">ATL42_1531</name>
</gene>
<dbReference type="RefSeq" id="WP_098454831.1">
    <property type="nucleotide sequence ID" value="NZ_PDJG01000001.1"/>
</dbReference>
<accession>A0A2A9E3W7</accession>
<keyword evidence="2" id="KW-1185">Reference proteome</keyword>
<sequence>MHILDTGPIFKFLTTDCVPQLLAALGHNVVNVPEAVDFEIFDTPMRHKQFKRAAEVWPRFPDRFKNVISDEPTDELRACCRSVFSMDFDDMYASRKDRGENMAILHGVLLARTGKKVILVCDEEAGTAKIKQQASVLKMQHMDAKHVPGGEIRHADTPMLLRWAIEAGAFDSLAVFVKKYQAMASLDSALDPDVKKTGLTGRPPWP</sequence>